<dbReference type="EMBL" id="RBTT01000147">
    <property type="protein sequence ID" value="RMU09116.1"/>
    <property type="molecule type" value="Genomic_DNA"/>
</dbReference>
<comment type="caution">
    <text evidence="1">The sequence shown here is derived from an EMBL/GenBank/DDBJ whole genome shotgun (WGS) entry which is preliminary data.</text>
</comment>
<dbReference type="AlphaFoldDB" id="A0A3M5RJF3"/>
<dbReference type="Proteomes" id="UP000274212">
    <property type="component" value="Unassembled WGS sequence"/>
</dbReference>
<gene>
    <name evidence="1" type="ORF">ALP36_200087</name>
</gene>
<reference evidence="1 2" key="1">
    <citation type="submission" date="2018-08" db="EMBL/GenBank/DDBJ databases">
        <title>Recombination of ecologically and evolutionarily significant loci maintains genetic cohesion in the Pseudomonas syringae species complex.</title>
        <authorList>
            <person name="Dillon M."/>
            <person name="Thakur S."/>
            <person name="Almeida R.N.D."/>
            <person name="Weir B.S."/>
            <person name="Guttman D.S."/>
        </authorList>
    </citation>
    <scope>NUCLEOTIDE SEQUENCE [LARGE SCALE GENOMIC DNA]</scope>
    <source>
        <strain evidence="1 2">ICMP 9829</strain>
    </source>
</reference>
<organism evidence="1 2">
    <name type="scientific">Pseudomonas syringae pv. coriandricola</name>
    <dbReference type="NCBI Taxonomy" id="264453"/>
    <lineage>
        <taxon>Bacteria</taxon>
        <taxon>Pseudomonadati</taxon>
        <taxon>Pseudomonadota</taxon>
        <taxon>Gammaproteobacteria</taxon>
        <taxon>Pseudomonadales</taxon>
        <taxon>Pseudomonadaceae</taxon>
        <taxon>Pseudomonas</taxon>
    </lineage>
</organism>
<evidence type="ECO:0000313" key="1">
    <source>
        <dbReference type="EMBL" id="RMU09116.1"/>
    </source>
</evidence>
<accession>A0A3M5RJF3</accession>
<name>A0A3M5RJF3_9PSED</name>
<sequence length="48" mass="5217">MDANALDRRISSHTSERSVADVIPIRVAAEGQPNRSEFADVVEGSMQC</sequence>
<proteinExistence type="predicted"/>
<protein>
    <submittedName>
        <fullName evidence="1">Uncharacterized protein</fullName>
    </submittedName>
</protein>
<evidence type="ECO:0000313" key="2">
    <source>
        <dbReference type="Proteomes" id="UP000274212"/>
    </source>
</evidence>